<evidence type="ECO:0008006" key="3">
    <source>
        <dbReference type="Google" id="ProtNLM"/>
    </source>
</evidence>
<proteinExistence type="predicted"/>
<dbReference type="Gene3D" id="1.10.10.10">
    <property type="entry name" value="Winged helix-like DNA-binding domain superfamily/Winged helix DNA-binding domain"/>
    <property type="match status" value="1"/>
</dbReference>
<accession>A0A2J7TJS2</accession>
<evidence type="ECO:0000313" key="1">
    <source>
        <dbReference type="EMBL" id="PNG27022.1"/>
    </source>
</evidence>
<dbReference type="GO" id="GO:0003677">
    <property type="term" value="F:DNA binding"/>
    <property type="evidence" value="ECO:0007669"/>
    <property type="project" value="InterPro"/>
</dbReference>
<comment type="caution">
    <text evidence="1">The sequence shown here is derived from an EMBL/GenBank/DDBJ whole genome shotgun (WGS) entry which is preliminary data.</text>
</comment>
<dbReference type="GO" id="GO:0006355">
    <property type="term" value="P:regulation of DNA-templated transcription"/>
    <property type="evidence" value="ECO:0007669"/>
    <property type="project" value="InterPro"/>
</dbReference>
<sequence length="127" mass="13583">MTRPTFILGTFGHDQLVALSRRRPLGDVLLSTRLGVVSRYGGLVRPRPQGFTILAALACAGALTKDDLIEALWGEDPGGGPDNAGKVIDTVVFYLRQQIAPLGLRVSSHPTHVFTLDPLPLLAEAAE</sequence>
<organism evidence="1 2">
    <name type="scientific">Methylocella silvestris</name>
    <dbReference type="NCBI Taxonomy" id="199596"/>
    <lineage>
        <taxon>Bacteria</taxon>
        <taxon>Pseudomonadati</taxon>
        <taxon>Pseudomonadota</taxon>
        <taxon>Alphaproteobacteria</taxon>
        <taxon>Hyphomicrobiales</taxon>
        <taxon>Beijerinckiaceae</taxon>
        <taxon>Methylocella</taxon>
    </lineage>
</organism>
<dbReference type="SUPFAM" id="SSF46894">
    <property type="entry name" value="C-terminal effector domain of the bipartite response regulators"/>
    <property type="match status" value="1"/>
</dbReference>
<dbReference type="EMBL" id="PDZR01000003">
    <property type="protein sequence ID" value="PNG27022.1"/>
    <property type="molecule type" value="Genomic_DNA"/>
</dbReference>
<gene>
    <name evidence="1" type="ORF">CR492_04780</name>
</gene>
<reference evidence="1 2" key="1">
    <citation type="submission" date="2017-10" db="EMBL/GenBank/DDBJ databases">
        <title>Genome announcement of Methylocella silvestris TVC from permafrost.</title>
        <authorList>
            <person name="Wang J."/>
            <person name="Geng K."/>
            <person name="Ul-Haque F."/>
            <person name="Crombie A.T."/>
            <person name="Street L.E."/>
            <person name="Wookey P.A."/>
            <person name="Murrell J.C."/>
            <person name="Pratscher J."/>
        </authorList>
    </citation>
    <scope>NUCLEOTIDE SEQUENCE [LARGE SCALE GENOMIC DNA]</scope>
    <source>
        <strain evidence="1 2">TVC</strain>
    </source>
</reference>
<dbReference type="InterPro" id="IPR036388">
    <property type="entry name" value="WH-like_DNA-bd_sf"/>
</dbReference>
<protein>
    <recommendedName>
        <fullName evidence="3">OmpR/PhoB-type domain-containing protein</fullName>
    </recommendedName>
</protein>
<dbReference type="RefSeq" id="WP_102842611.1">
    <property type="nucleotide sequence ID" value="NZ_PDZR01000003.1"/>
</dbReference>
<dbReference type="AlphaFoldDB" id="A0A2J7TJS2"/>
<name>A0A2J7TJS2_METSI</name>
<dbReference type="OrthoDB" id="8237486at2"/>
<evidence type="ECO:0000313" key="2">
    <source>
        <dbReference type="Proteomes" id="UP000236286"/>
    </source>
</evidence>
<dbReference type="Proteomes" id="UP000236286">
    <property type="component" value="Unassembled WGS sequence"/>
</dbReference>
<dbReference type="InterPro" id="IPR016032">
    <property type="entry name" value="Sig_transdc_resp-reg_C-effctor"/>
</dbReference>